<dbReference type="EMBL" id="MGHC01000027">
    <property type="protein sequence ID" value="OGM59064.1"/>
    <property type="molecule type" value="Genomic_DNA"/>
</dbReference>
<dbReference type="InterPro" id="IPR001328">
    <property type="entry name" value="Pept_tRNA_hydro"/>
</dbReference>
<accession>A0A1F8B4W0</accession>
<feature type="site" description="Discriminates between blocked and unblocked aminoacyl-tRNA" evidence="7">
    <location>
        <position position="9"/>
    </location>
</feature>
<evidence type="ECO:0000256" key="9">
    <source>
        <dbReference type="RuleBase" id="RU004320"/>
    </source>
</evidence>
<comment type="similarity">
    <text evidence="5 7 9">Belongs to the PTH family.</text>
</comment>
<evidence type="ECO:0000313" key="10">
    <source>
        <dbReference type="EMBL" id="OGM59064.1"/>
    </source>
</evidence>
<dbReference type="InterPro" id="IPR018171">
    <property type="entry name" value="Pept_tRNA_hydro_CS"/>
</dbReference>
<dbReference type="SUPFAM" id="SSF53178">
    <property type="entry name" value="Peptidyl-tRNA hydrolase-like"/>
    <property type="match status" value="1"/>
</dbReference>
<evidence type="ECO:0000256" key="3">
    <source>
        <dbReference type="ARBA" id="ARBA00022801"/>
    </source>
</evidence>
<dbReference type="PROSITE" id="PS01195">
    <property type="entry name" value="PEPT_TRNA_HYDROL_1"/>
    <property type="match status" value="1"/>
</dbReference>
<comment type="subunit">
    <text evidence="7">Monomer.</text>
</comment>
<dbReference type="HAMAP" id="MF_00083">
    <property type="entry name" value="Pept_tRNA_hydro_bact"/>
    <property type="match status" value="1"/>
</dbReference>
<dbReference type="NCBIfam" id="TIGR00447">
    <property type="entry name" value="pth"/>
    <property type="match status" value="1"/>
</dbReference>
<organism evidence="10 11">
    <name type="scientific">Candidatus Woesebacteria bacterium RIFCSPLOWO2_01_FULL_39_10</name>
    <dbReference type="NCBI Taxonomy" id="1802516"/>
    <lineage>
        <taxon>Bacteria</taxon>
        <taxon>Candidatus Woeseibacteriota</taxon>
    </lineage>
</organism>
<keyword evidence="2 7" id="KW-0820">tRNA-binding</keyword>
<feature type="binding site" evidence="7">
    <location>
        <position position="14"/>
    </location>
    <ligand>
        <name>tRNA</name>
        <dbReference type="ChEBI" id="CHEBI:17843"/>
    </ligand>
</feature>
<feature type="site" description="Stabilizes the basic form of H active site to accept a proton" evidence="7">
    <location>
        <position position="93"/>
    </location>
</feature>
<comment type="subcellular location">
    <subcellularLocation>
        <location evidence="7">Cytoplasm</location>
    </subcellularLocation>
</comment>
<dbReference type="AlphaFoldDB" id="A0A1F8B4W0"/>
<dbReference type="Gene3D" id="3.40.50.1470">
    <property type="entry name" value="Peptidyl-tRNA hydrolase"/>
    <property type="match status" value="1"/>
</dbReference>
<keyword evidence="4 7" id="KW-0694">RNA-binding</keyword>
<feature type="binding site" evidence="7">
    <location>
        <position position="68"/>
    </location>
    <ligand>
        <name>tRNA</name>
        <dbReference type="ChEBI" id="CHEBI:17843"/>
    </ligand>
</feature>
<comment type="catalytic activity">
    <reaction evidence="7 8">
        <text>an N-acyl-L-alpha-aminoacyl-tRNA + H2O = an N-acyl-L-amino acid + a tRNA + H(+)</text>
        <dbReference type="Rhea" id="RHEA:54448"/>
        <dbReference type="Rhea" id="RHEA-COMP:10123"/>
        <dbReference type="Rhea" id="RHEA-COMP:13883"/>
        <dbReference type="ChEBI" id="CHEBI:15377"/>
        <dbReference type="ChEBI" id="CHEBI:15378"/>
        <dbReference type="ChEBI" id="CHEBI:59874"/>
        <dbReference type="ChEBI" id="CHEBI:78442"/>
        <dbReference type="ChEBI" id="CHEBI:138191"/>
        <dbReference type="EC" id="3.1.1.29"/>
    </reaction>
</comment>
<evidence type="ECO:0000256" key="8">
    <source>
        <dbReference type="RuleBase" id="RU000673"/>
    </source>
</evidence>
<comment type="function">
    <text evidence="7">Catalyzes the release of premature peptidyl moieties from peptidyl-tRNA molecules trapped in stalled 50S ribosomal subunits, and thus maintains levels of free tRNAs and 50S ribosomes.</text>
</comment>
<dbReference type="CDD" id="cd00462">
    <property type="entry name" value="PTH"/>
    <property type="match status" value="1"/>
</dbReference>
<dbReference type="InterPro" id="IPR036416">
    <property type="entry name" value="Pept_tRNA_hydro_sf"/>
</dbReference>
<proteinExistence type="inferred from homology"/>
<comment type="function">
    <text evidence="7">Hydrolyzes ribosome-free peptidyl-tRNAs (with 1 or more amino acids incorporated), which drop off the ribosome during protein synthesis, or as a result of ribosome stalling.</text>
</comment>
<comment type="caution">
    <text evidence="7">Lacks conserved residue(s) required for the propagation of feature annotation.</text>
</comment>
<dbReference type="PANTHER" id="PTHR17224">
    <property type="entry name" value="PEPTIDYL-TRNA HYDROLASE"/>
    <property type="match status" value="1"/>
</dbReference>
<dbReference type="GO" id="GO:0005737">
    <property type="term" value="C:cytoplasm"/>
    <property type="evidence" value="ECO:0007669"/>
    <property type="project" value="UniProtKB-SubCell"/>
</dbReference>
<dbReference type="STRING" id="1802516.A3A75_05355"/>
<evidence type="ECO:0000313" key="11">
    <source>
        <dbReference type="Proteomes" id="UP000179018"/>
    </source>
</evidence>
<protein>
    <recommendedName>
        <fullName evidence="6 7">Peptidyl-tRNA hydrolase</fullName>
        <shortName evidence="7">Pth</shortName>
        <ecNumber evidence="1 7">3.1.1.29</ecNumber>
    </recommendedName>
</protein>
<dbReference type="GO" id="GO:0000049">
    <property type="term" value="F:tRNA binding"/>
    <property type="evidence" value="ECO:0007669"/>
    <property type="project" value="UniProtKB-UniRule"/>
</dbReference>
<dbReference type="Pfam" id="PF01195">
    <property type="entry name" value="Pept_tRNA_hydro"/>
    <property type="match status" value="1"/>
</dbReference>
<evidence type="ECO:0000256" key="6">
    <source>
        <dbReference type="ARBA" id="ARBA00050038"/>
    </source>
</evidence>
<dbReference type="PANTHER" id="PTHR17224:SF1">
    <property type="entry name" value="PEPTIDYL-TRNA HYDROLASE"/>
    <property type="match status" value="1"/>
</dbReference>
<evidence type="ECO:0000256" key="1">
    <source>
        <dbReference type="ARBA" id="ARBA00013260"/>
    </source>
</evidence>
<evidence type="ECO:0000256" key="4">
    <source>
        <dbReference type="ARBA" id="ARBA00022884"/>
    </source>
</evidence>
<dbReference type="GO" id="GO:0004045">
    <property type="term" value="F:peptidyl-tRNA hydrolase activity"/>
    <property type="evidence" value="ECO:0007669"/>
    <property type="project" value="UniProtKB-UniRule"/>
</dbReference>
<keyword evidence="3 7" id="KW-0378">Hydrolase</keyword>
<dbReference type="GO" id="GO:0006515">
    <property type="term" value="P:protein quality control for misfolded or incompletely synthesized proteins"/>
    <property type="evidence" value="ECO:0007669"/>
    <property type="project" value="UniProtKB-UniRule"/>
</dbReference>
<evidence type="ECO:0000256" key="5">
    <source>
        <dbReference type="ARBA" id="ARBA00038063"/>
    </source>
</evidence>
<feature type="active site" description="Proton acceptor" evidence="7">
    <location>
        <position position="19"/>
    </location>
</feature>
<dbReference type="EC" id="3.1.1.29" evidence="1 7"/>
<evidence type="ECO:0000256" key="7">
    <source>
        <dbReference type="HAMAP-Rule" id="MF_00083"/>
    </source>
</evidence>
<name>A0A1F8B4W0_9BACT</name>
<dbReference type="Proteomes" id="UP000179018">
    <property type="component" value="Unassembled WGS sequence"/>
</dbReference>
<evidence type="ECO:0000256" key="2">
    <source>
        <dbReference type="ARBA" id="ARBA00022555"/>
    </source>
</evidence>
<keyword evidence="7" id="KW-0963">Cytoplasm</keyword>
<sequence>MKLVVGLGNPGEKYLNTRHNVGFMVVDALASQISNKIPSPNYKLNKKLQSLITIHQSLILAKPQTYMNESGGAVKKLLVHFKVKLPNLWVIHDDLDIPLGSYKIQKGIGPKLHYGIKSIEEELGTKSFWRVRIGVDNRDPNNRIQGEPSFAKATEGKEYVLQDFTEVEQTFLERVTEKVVGGLTDRVAGSK</sequence>
<reference evidence="10 11" key="1">
    <citation type="journal article" date="2016" name="Nat. Commun.">
        <title>Thousands of microbial genomes shed light on interconnected biogeochemical processes in an aquifer system.</title>
        <authorList>
            <person name="Anantharaman K."/>
            <person name="Brown C.T."/>
            <person name="Hug L.A."/>
            <person name="Sharon I."/>
            <person name="Castelle C.J."/>
            <person name="Probst A.J."/>
            <person name="Thomas B.C."/>
            <person name="Singh A."/>
            <person name="Wilkins M.J."/>
            <person name="Karaoz U."/>
            <person name="Brodie E.L."/>
            <person name="Williams K.H."/>
            <person name="Hubbard S.S."/>
            <person name="Banfield J.F."/>
        </authorList>
    </citation>
    <scope>NUCLEOTIDE SEQUENCE [LARGE SCALE GENOMIC DNA]</scope>
</reference>
<comment type="caution">
    <text evidence="10">The sequence shown here is derived from an EMBL/GenBank/DDBJ whole genome shotgun (WGS) entry which is preliminary data.</text>
</comment>
<gene>
    <name evidence="7" type="primary">pth</name>
    <name evidence="10" type="ORF">A3A75_05355</name>
</gene>
<feature type="binding site" evidence="7">
    <location>
        <position position="66"/>
    </location>
    <ligand>
        <name>tRNA</name>
        <dbReference type="ChEBI" id="CHEBI:17843"/>
    </ligand>
</feature>
<dbReference type="GO" id="GO:0072344">
    <property type="term" value="P:rescue of stalled ribosome"/>
    <property type="evidence" value="ECO:0007669"/>
    <property type="project" value="UniProtKB-UniRule"/>
</dbReference>